<dbReference type="SUPFAM" id="SSF52540">
    <property type="entry name" value="P-loop containing nucleoside triphosphate hydrolases"/>
    <property type="match status" value="1"/>
</dbReference>
<dbReference type="InterPro" id="IPR020796">
    <property type="entry name" value="ORC5"/>
</dbReference>
<evidence type="ECO:0000256" key="7">
    <source>
        <dbReference type="ARBA" id="ARBA00069657"/>
    </source>
</evidence>
<organism evidence="11 12">
    <name type="scientific">Acropora cervicornis</name>
    <name type="common">Staghorn coral</name>
    <dbReference type="NCBI Taxonomy" id="6130"/>
    <lineage>
        <taxon>Eukaryota</taxon>
        <taxon>Metazoa</taxon>
        <taxon>Cnidaria</taxon>
        <taxon>Anthozoa</taxon>
        <taxon>Hexacorallia</taxon>
        <taxon>Scleractinia</taxon>
        <taxon>Astrocoeniina</taxon>
        <taxon>Acroporidae</taxon>
        <taxon>Acropora</taxon>
    </lineage>
</organism>
<feature type="domain" description="ORC5 lid" evidence="10">
    <location>
        <begin position="215"/>
        <end position="282"/>
    </location>
</feature>
<keyword evidence="4" id="KW-0547">Nucleotide-binding</keyword>
<evidence type="ECO:0000256" key="5">
    <source>
        <dbReference type="ARBA" id="ARBA00022840"/>
    </source>
</evidence>
<dbReference type="GO" id="GO:0005524">
    <property type="term" value="F:ATP binding"/>
    <property type="evidence" value="ECO:0007669"/>
    <property type="project" value="UniProtKB-KW"/>
</dbReference>
<dbReference type="Pfam" id="PF21639">
    <property type="entry name" value="ORC5_lid"/>
    <property type="match status" value="1"/>
</dbReference>
<protein>
    <recommendedName>
        <fullName evidence="7">Origin recognition complex subunit 5</fullName>
    </recommendedName>
</protein>
<evidence type="ECO:0000259" key="9">
    <source>
        <dbReference type="Pfam" id="PF14630"/>
    </source>
</evidence>
<evidence type="ECO:0000259" key="10">
    <source>
        <dbReference type="Pfam" id="PF21639"/>
    </source>
</evidence>
<sequence>MAAVSGLFDEEILQNVYSKISCRKPEVKTLLTLFGPRSSYPCPAIFICGHTATGKSFVVETLLQEMQLPHVTVNCVETFTARLIYEHILYLIQDMDQQAKSNVPPKCDNMTDFIRQLKIYLSSRNFTNETFFIILDKAERLRDMEAFALPAFLRLQELTQLNICVVLLSQIVWEKFQVGTGFYEPVSIHFPDYCKAELLQIMEKDCPSSYPVEFYKAYCQLLASVFYSVCRDLNELRYLAILHFSKYCEPVDSSEAELTDIRKLWRNIEPHLKKALNTVYLREISSDHWQNVMGQNTLADSDSQEEQGLFVRSHIELPFYTKYLLIAAYLASYNPAHTDKRFFAKQGKRGLSNRAKAAAKGKKSNTQLTGPKNFQLDRLMAIFYSIVEDNVVPSASILCQISSLVSLNLLAQVTSDDQIDCPKYKCLVNFQTICDIAKQLKFEIMHYLYDFV</sequence>
<keyword evidence="12" id="KW-1185">Reference proteome</keyword>
<dbReference type="Proteomes" id="UP001249851">
    <property type="component" value="Unassembled WGS sequence"/>
</dbReference>
<dbReference type="GO" id="GO:0006270">
    <property type="term" value="P:DNA replication initiation"/>
    <property type="evidence" value="ECO:0007669"/>
    <property type="project" value="TreeGrafter"/>
</dbReference>
<dbReference type="GO" id="GO:0003688">
    <property type="term" value="F:DNA replication origin binding"/>
    <property type="evidence" value="ECO:0007669"/>
    <property type="project" value="TreeGrafter"/>
</dbReference>
<feature type="domain" description="Origin recognition complex subunit 5 C-terminal" evidence="9">
    <location>
        <begin position="317"/>
        <end position="448"/>
    </location>
</feature>
<accession>A0AAD9UU50</accession>
<evidence type="ECO:0000256" key="6">
    <source>
        <dbReference type="ARBA" id="ARBA00023242"/>
    </source>
</evidence>
<dbReference type="EMBL" id="JARQWQ010000121">
    <property type="protein sequence ID" value="KAK2549740.1"/>
    <property type="molecule type" value="Genomic_DNA"/>
</dbReference>
<keyword evidence="3" id="KW-0235">DNA replication</keyword>
<dbReference type="Gene3D" id="3.40.50.300">
    <property type="entry name" value="P-loop containing nucleotide triphosphate hydrolases"/>
    <property type="match status" value="1"/>
</dbReference>
<evidence type="ECO:0000256" key="2">
    <source>
        <dbReference type="ARBA" id="ARBA00006269"/>
    </source>
</evidence>
<dbReference type="GO" id="GO:0005664">
    <property type="term" value="C:nuclear origin of replication recognition complex"/>
    <property type="evidence" value="ECO:0007669"/>
    <property type="project" value="TreeGrafter"/>
</dbReference>
<proteinExistence type="inferred from homology"/>
<dbReference type="FunFam" id="3.40.50.300:FF:000673">
    <property type="entry name" value="Origin recognition complex subunit 5"/>
    <property type="match status" value="1"/>
</dbReference>
<dbReference type="PANTHER" id="PTHR12705:SF0">
    <property type="entry name" value="ORIGIN RECOGNITION COMPLEX SUBUNIT 5"/>
    <property type="match status" value="1"/>
</dbReference>
<reference evidence="11" key="2">
    <citation type="journal article" date="2023" name="Science">
        <title>Genomic signatures of disease resistance in endangered staghorn corals.</title>
        <authorList>
            <person name="Vollmer S.V."/>
            <person name="Selwyn J.D."/>
            <person name="Despard B.A."/>
            <person name="Roesel C.L."/>
        </authorList>
    </citation>
    <scope>NUCLEOTIDE SEQUENCE</scope>
    <source>
        <strain evidence="11">K2</strain>
    </source>
</reference>
<keyword evidence="6" id="KW-0539">Nucleus</keyword>
<comment type="subcellular location">
    <subcellularLocation>
        <location evidence="1">Nucleus</location>
    </subcellularLocation>
</comment>
<evidence type="ECO:0000259" key="8">
    <source>
        <dbReference type="Pfam" id="PF13191"/>
    </source>
</evidence>
<reference evidence="11" key="1">
    <citation type="journal article" date="2023" name="G3 (Bethesda)">
        <title>Whole genome assembly and annotation of the endangered Caribbean coral Acropora cervicornis.</title>
        <authorList>
            <person name="Selwyn J.D."/>
            <person name="Vollmer S.V."/>
        </authorList>
    </citation>
    <scope>NUCLEOTIDE SEQUENCE</scope>
    <source>
        <strain evidence="11">K2</strain>
    </source>
</reference>
<keyword evidence="5" id="KW-0067">ATP-binding</keyword>
<dbReference type="Pfam" id="PF13191">
    <property type="entry name" value="AAA_16"/>
    <property type="match status" value="1"/>
</dbReference>
<dbReference type="InterPro" id="IPR047088">
    <property type="entry name" value="ORC5_C"/>
</dbReference>
<dbReference type="AlphaFoldDB" id="A0AAD9UU50"/>
<comment type="similarity">
    <text evidence="2">Belongs to the ORC5 family.</text>
</comment>
<evidence type="ECO:0000313" key="12">
    <source>
        <dbReference type="Proteomes" id="UP001249851"/>
    </source>
</evidence>
<gene>
    <name evidence="11" type="ORF">P5673_029712</name>
</gene>
<evidence type="ECO:0000256" key="4">
    <source>
        <dbReference type="ARBA" id="ARBA00022741"/>
    </source>
</evidence>
<name>A0AAD9UU50_ACRCE</name>
<dbReference type="InterPro" id="IPR041664">
    <property type="entry name" value="AAA_16"/>
</dbReference>
<evidence type="ECO:0000256" key="1">
    <source>
        <dbReference type="ARBA" id="ARBA00004123"/>
    </source>
</evidence>
<dbReference type="Pfam" id="PF14630">
    <property type="entry name" value="ORC5_C"/>
    <property type="match status" value="1"/>
</dbReference>
<dbReference type="InterPro" id="IPR027417">
    <property type="entry name" value="P-loop_NTPase"/>
</dbReference>
<evidence type="ECO:0000313" key="11">
    <source>
        <dbReference type="EMBL" id="KAK2549740.1"/>
    </source>
</evidence>
<dbReference type="InterPro" id="IPR048866">
    <property type="entry name" value="ORC5_lid"/>
</dbReference>
<comment type="caution">
    <text evidence="11">The sequence shown here is derived from an EMBL/GenBank/DDBJ whole genome shotgun (WGS) entry which is preliminary data.</text>
</comment>
<evidence type="ECO:0000256" key="3">
    <source>
        <dbReference type="ARBA" id="ARBA00022705"/>
    </source>
</evidence>
<feature type="domain" description="Orc1-like AAA ATPase" evidence="8">
    <location>
        <begin position="22"/>
        <end position="166"/>
    </location>
</feature>
<dbReference type="PANTHER" id="PTHR12705">
    <property type="entry name" value="ORIGIN RECOGNITION COMPLEX SUBUNIT 5"/>
    <property type="match status" value="1"/>
</dbReference>